<keyword evidence="3 6" id="KW-0812">Transmembrane</keyword>
<feature type="transmembrane region" description="Helical" evidence="6">
    <location>
        <begin position="257"/>
        <end position="272"/>
    </location>
</feature>
<name>A0ABW9F598_9FIRM</name>
<feature type="transmembrane region" description="Helical" evidence="6">
    <location>
        <begin position="309"/>
        <end position="334"/>
    </location>
</feature>
<dbReference type="Pfam" id="PF03772">
    <property type="entry name" value="Competence"/>
    <property type="match status" value="1"/>
</dbReference>
<keyword evidence="9" id="KW-1185">Reference proteome</keyword>
<dbReference type="EMBL" id="JBFNFH010000001">
    <property type="protein sequence ID" value="MFM1524250.1"/>
    <property type="molecule type" value="Genomic_DNA"/>
</dbReference>
<dbReference type="InterPro" id="IPR004477">
    <property type="entry name" value="ComEC_N"/>
</dbReference>
<dbReference type="InterPro" id="IPR035681">
    <property type="entry name" value="ComA-like_MBL"/>
</dbReference>
<evidence type="ECO:0000256" key="4">
    <source>
        <dbReference type="ARBA" id="ARBA00022989"/>
    </source>
</evidence>
<dbReference type="NCBIfam" id="TIGR00360">
    <property type="entry name" value="ComEC_N-term"/>
    <property type="match status" value="1"/>
</dbReference>
<sequence>MISIISISIISTQVRYPSNQVKQTKINAEIFRKEVKEFNNHYYLKYKNANILLKTNKDFSLGDIVSFTEKLSTPKTSNNFNTFNMESYLKSKNVFYEVNSKSVSKIGHQYRLKYNIYNHLKEFFDKNLNNISSAFMNSMILSEKSDNEMFDDFKDLGLSHVLAISGLHLNILILFLDNIGRRMKISKKYFGIFVIMFLIFYGYLVDFPISLIRALSMYSVTMLAIYTNNIKDKYNTLFVSMLLSLIVNPFFIYSTGFYLSYITMFSIYYLPNKVAKLYRKMPKMFITPIAIQIGLIPFSIYFFNKINLLSIFTNILILPFVSVALLSGFIYIFIRLKLVSIFIEGIFYIISLIIYPLNTIKDSFEITFPYSNVKMIVVYYLIIICILNYRMILYKFRKNRKLYLIFTIFPVILLKTFLLPYAVINVIDVGQGDAVMLRNKGITTLIDTGGNMFNPELSGRNLFDYLYKNGVTKIDNVFISHNDFDHMGNLQYLVSVMNVGKIYSNTLKNYNAKSVKNGEKINIGNAKFEVILDGKNAKSSNDSSLVLLLKIFNSKILLTGDVEENEKFIKIGDRIDFLKVSHHGSNHSTSEEFLQNNPNITNALISAGFNNRYGHPHTQLLQRLKKRNIKIFRTDKQGNIEIYINRYGYSIYPYKYKYDVVEFLEKFVLY</sequence>
<dbReference type="SUPFAM" id="SSF56281">
    <property type="entry name" value="Metallo-hydrolase/oxidoreductase"/>
    <property type="match status" value="1"/>
</dbReference>
<proteinExistence type="predicted"/>
<evidence type="ECO:0000256" key="1">
    <source>
        <dbReference type="ARBA" id="ARBA00004651"/>
    </source>
</evidence>
<feature type="transmembrane region" description="Helical" evidence="6">
    <location>
        <begin position="402"/>
        <end position="423"/>
    </location>
</feature>
<dbReference type="PANTHER" id="PTHR30619">
    <property type="entry name" value="DNA INTERNALIZATION/COMPETENCE PROTEIN COMEC/REC2"/>
    <property type="match status" value="1"/>
</dbReference>
<keyword evidence="5 6" id="KW-0472">Membrane</keyword>
<evidence type="ECO:0000256" key="6">
    <source>
        <dbReference type="SAM" id="Phobius"/>
    </source>
</evidence>
<evidence type="ECO:0000256" key="5">
    <source>
        <dbReference type="ARBA" id="ARBA00023136"/>
    </source>
</evidence>
<feature type="transmembrane region" description="Helical" evidence="6">
    <location>
        <begin position="370"/>
        <end position="390"/>
    </location>
</feature>
<dbReference type="Pfam" id="PF00753">
    <property type="entry name" value="Lactamase_B"/>
    <property type="match status" value="1"/>
</dbReference>
<dbReference type="CDD" id="cd07731">
    <property type="entry name" value="ComA-like_MBL-fold"/>
    <property type="match status" value="1"/>
</dbReference>
<feature type="transmembrane region" description="Helical" evidence="6">
    <location>
        <begin position="341"/>
        <end position="358"/>
    </location>
</feature>
<accession>A0ABW9F598</accession>
<keyword evidence="4 6" id="KW-1133">Transmembrane helix</keyword>
<feature type="transmembrane region" description="Helical" evidence="6">
    <location>
        <begin position="284"/>
        <end position="303"/>
    </location>
</feature>
<reference evidence="8 9" key="1">
    <citation type="journal article" date="2024" name="Front. Microbiol.">
        <title>Pangenomic and biochemical analyses of Helcococcus ovis reveal widespread tetracycline resistance and a novel bacterial species, Helcococcus bovis.</title>
        <authorList>
            <person name="Cunha F."/>
            <person name="Zhai Y."/>
            <person name="Casaro S."/>
            <person name="Jones K.L."/>
            <person name="Hernandez M."/>
            <person name="Bisinotto R.S."/>
            <person name="Kariyawasam S."/>
            <person name="Brown M.B."/>
            <person name="Phillips A."/>
            <person name="Jeong K.C."/>
            <person name="Galvao K.N."/>
        </authorList>
    </citation>
    <scope>NUCLEOTIDE SEQUENCE [LARGE SCALE GENOMIC DNA]</scope>
    <source>
        <strain evidence="8 9">KG197</strain>
    </source>
</reference>
<feature type="transmembrane region" description="Helical" evidence="6">
    <location>
        <begin position="188"/>
        <end position="204"/>
    </location>
</feature>
<feature type="transmembrane region" description="Helical" evidence="6">
    <location>
        <begin position="156"/>
        <end position="176"/>
    </location>
</feature>
<dbReference type="RefSeq" id="WP_408126152.1">
    <property type="nucleotide sequence ID" value="NZ_JBFNFH010000001.1"/>
</dbReference>
<organism evidence="8 9">
    <name type="scientific">Helcococcus bovis</name>
    <dbReference type="NCBI Taxonomy" id="3153252"/>
    <lineage>
        <taxon>Bacteria</taxon>
        <taxon>Bacillati</taxon>
        <taxon>Bacillota</taxon>
        <taxon>Tissierellia</taxon>
        <taxon>Tissierellales</taxon>
        <taxon>Peptoniphilaceae</taxon>
        <taxon>Helcococcus</taxon>
    </lineage>
</organism>
<feature type="domain" description="Metallo-beta-lactamase" evidence="7">
    <location>
        <begin position="431"/>
        <end position="609"/>
    </location>
</feature>
<evidence type="ECO:0000256" key="2">
    <source>
        <dbReference type="ARBA" id="ARBA00022475"/>
    </source>
</evidence>
<evidence type="ECO:0000313" key="8">
    <source>
        <dbReference type="EMBL" id="MFM1524250.1"/>
    </source>
</evidence>
<dbReference type="Gene3D" id="3.60.15.10">
    <property type="entry name" value="Ribonuclease Z/Hydroxyacylglutathione hydrolase-like"/>
    <property type="match status" value="1"/>
</dbReference>
<comment type="subcellular location">
    <subcellularLocation>
        <location evidence="1">Cell membrane</location>
        <topology evidence="1">Multi-pass membrane protein</topology>
    </subcellularLocation>
</comment>
<evidence type="ECO:0000256" key="3">
    <source>
        <dbReference type="ARBA" id="ARBA00022692"/>
    </source>
</evidence>
<dbReference type="Proteomes" id="UP001629536">
    <property type="component" value="Unassembled WGS sequence"/>
</dbReference>
<dbReference type="SMART" id="SM00849">
    <property type="entry name" value="Lactamase_B"/>
    <property type="match status" value="1"/>
</dbReference>
<dbReference type="NCBIfam" id="TIGR00361">
    <property type="entry name" value="ComEC_Rec2"/>
    <property type="match status" value="1"/>
</dbReference>
<protein>
    <submittedName>
        <fullName evidence="8">DNA internalization-related competence protein ComEC/Rec2</fullName>
    </submittedName>
</protein>
<dbReference type="InterPro" id="IPR001279">
    <property type="entry name" value="Metallo-B-lactamas"/>
</dbReference>
<comment type="caution">
    <text evidence="8">The sequence shown here is derived from an EMBL/GenBank/DDBJ whole genome shotgun (WGS) entry which is preliminary data.</text>
</comment>
<evidence type="ECO:0000313" key="9">
    <source>
        <dbReference type="Proteomes" id="UP001629536"/>
    </source>
</evidence>
<dbReference type="InterPro" id="IPR004797">
    <property type="entry name" value="Competence_ComEC/Rec2"/>
</dbReference>
<evidence type="ECO:0000259" key="7">
    <source>
        <dbReference type="SMART" id="SM00849"/>
    </source>
</evidence>
<dbReference type="InterPro" id="IPR052159">
    <property type="entry name" value="Competence_DNA_uptake"/>
</dbReference>
<dbReference type="PANTHER" id="PTHR30619:SF7">
    <property type="entry name" value="BETA-LACTAMASE DOMAIN PROTEIN"/>
    <property type="match status" value="1"/>
</dbReference>
<keyword evidence="2" id="KW-1003">Cell membrane</keyword>
<dbReference type="InterPro" id="IPR036866">
    <property type="entry name" value="RibonucZ/Hydroxyglut_hydro"/>
</dbReference>
<gene>
    <name evidence="8" type="ORF">ABGF40_01010</name>
</gene>